<dbReference type="EMBL" id="BQFW01000011">
    <property type="protein sequence ID" value="GJJ76004.1"/>
    <property type="molecule type" value="Genomic_DNA"/>
</dbReference>
<feature type="region of interest" description="Disordered" evidence="10">
    <location>
        <begin position="376"/>
        <end position="463"/>
    </location>
</feature>
<dbReference type="PROSITE" id="PS00107">
    <property type="entry name" value="PROTEIN_KINASE_ATP"/>
    <property type="match status" value="1"/>
</dbReference>
<evidence type="ECO:0000256" key="6">
    <source>
        <dbReference type="ARBA" id="ARBA00022840"/>
    </source>
</evidence>
<dbReference type="PROSITE" id="PS00108">
    <property type="entry name" value="PROTEIN_KINASE_ST"/>
    <property type="match status" value="1"/>
</dbReference>
<dbReference type="InterPro" id="IPR000961">
    <property type="entry name" value="AGC-kinase_C"/>
</dbReference>
<evidence type="ECO:0000313" key="13">
    <source>
        <dbReference type="EMBL" id="GJJ76004.1"/>
    </source>
</evidence>
<dbReference type="PANTHER" id="PTHR24353:SF37">
    <property type="entry name" value="CAMP-DEPENDENT PROTEIN KINASE CATALYTIC SUBUNIT PRKX"/>
    <property type="match status" value="1"/>
</dbReference>
<dbReference type="OrthoDB" id="63267at2759"/>
<comment type="catalytic activity">
    <reaction evidence="7">
        <text>L-threonyl-[protein] + ATP = O-phospho-L-threonyl-[protein] + ADP + H(+)</text>
        <dbReference type="Rhea" id="RHEA:46608"/>
        <dbReference type="Rhea" id="RHEA-COMP:11060"/>
        <dbReference type="Rhea" id="RHEA-COMP:11605"/>
        <dbReference type="ChEBI" id="CHEBI:15378"/>
        <dbReference type="ChEBI" id="CHEBI:30013"/>
        <dbReference type="ChEBI" id="CHEBI:30616"/>
        <dbReference type="ChEBI" id="CHEBI:61977"/>
        <dbReference type="ChEBI" id="CHEBI:456216"/>
        <dbReference type="EC" id="2.7.11.11"/>
    </reaction>
</comment>
<evidence type="ECO:0000256" key="10">
    <source>
        <dbReference type="SAM" id="MobiDB-lite"/>
    </source>
</evidence>
<evidence type="ECO:0000256" key="1">
    <source>
        <dbReference type="ARBA" id="ARBA00012444"/>
    </source>
</evidence>
<evidence type="ECO:0000256" key="5">
    <source>
        <dbReference type="ARBA" id="ARBA00022777"/>
    </source>
</evidence>
<feature type="compositionally biased region" description="Basic and acidic residues" evidence="10">
    <location>
        <begin position="24"/>
        <end position="43"/>
    </location>
</feature>
<evidence type="ECO:0000259" key="12">
    <source>
        <dbReference type="PROSITE" id="PS51285"/>
    </source>
</evidence>
<comment type="catalytic activity">
    <reaction evidence="8">
        <text>L-seryl-[protein] + ATP = O-phospho-L-seryl-[protein] + ADP + H(+)</text>
        <dbReference type="Rhea" id="RHEA:17989"/>
        <dbReference type="Rhea" id="RHEA-COMP:9863"/>
        <dbReference type="Rhea" id="RHEA-COMP:11604"/>
        <dbReference type="ChEBI" id="CHEBI:15378"/>
        <dbReference type="ChEBI" id="CHEBI:29999"/>
        <dbReference type="ChEBI" id="CHEBI:30616"/>
        <dbReference type="ChEBI" id="CHEBI:83421"/>
        <dbReference type="ChEBI" id="CHEBI:456216"/>
        <dbReference type="EC" id="2.7.11.11"/>
    </reaction>
</comment>
<evidence type="ECO:0000256" key="9">
    <source>
        <dbReference type="PROSITE-ProRule" id="PRU10141"/>
    </source>
</evidence>
<proteinExistence type="predicted"/>
<dbReference type="FunFam" id="1.10.510.10:FF:000005">
    <property type="entry name" value="cAMP-dependent protein kinase catalytic subunit alpha"/>
    <property type="match status" value="1"/>
</dbReference>
<protein>
    <recommendedName>
        <fullName evidence="1">cAMP-dependent protein kinase</fullName>
        <ecNumber evidence="1">2.7.11.11</ecNumber>
    </recommendedName>
</protein>
<dbReference type="PANTHER" id="PTHR24353">
    <property type="entry name" value="CYCLIC NUCLEOTIDE-DEPENDENT PROTEIN KINASE"/>
    <property type="match status" value="1"/>
</dbReference>
<evidence type="ECO:0000256" key="7">
    <source>
        <dbReference type="ARBA" id="ARBA00047292"/>
    </source>
</evidence>
<dbReference type="CDD" id="cd05580">
    <property type="entry name" value="STKc_PKA_like"/>
    <property type="match status" value="1"/>
</dbReference>
<dbReference type="Gene3D" id="3.30.200.20">
    <property type="entry name" value="Phosphorylase Kinase, domain 1"/>
    <property type="match status" value="1"/>
</dbReference>
<dbReference type="SUPFAM" id="SSF56112">
    <property type="entry name" value="Protein kinase-like (PK-like)"/>
    <property type="match status" value="1"/>
</dbReference>
<keyword evidence="5 13" id="KW-0418">Kinase</keyword>
<dbReference type="InterPro" id="IPR011009">
    <property type="entry name" value="Kinase-like_dom_sf"/>
</dbReference>
<keyword evidence="6 9" id="KW-0067">ATP-binding</keyword>
<feature type="domain" description="Protein kinase" evidence="11">
    <location>
        <begin position="96"/>
        <end position="350"/>
    </location>
</feature>
<comment type="caution">
    <text evidence="13">The sequence shown here is derived from an EMBL/GenBank/DDBJ whole genome shotgun (WGS) entry which is preliminary data.</text>
</comment>
<reference evidence="13" key="1">
    <citation type="submission" date="2021-11" db="EMBL/GenBank/DDBJ databases">
        <authorList>
            <person name="Herlambang A."/>
            <person name="Guo Y."/>
            <person name="Takashima Y."/>
            <person name="Nishizawa T."/>
        </authorList>
    </citation>
    <scope>NUCLEOTIDE SEQUENCE</scope>
    <source>
        <strain evidence="13">E1425</strain>
    </source>
</reference>
<evidence type="ECO:0000259" key="11">
    <source>
        <dbReference type="PROSITE" id="PS50011"/>
    </source>
</evidence>
<dbReference type="InterPro" id="IPR000719">
    <property type="entry name" value="Prot_kinase_dom"/>
</dbReference>
<dbReference type="Pfam" id="PF00069">
    <property type="entry name" value="Pkinase"/>
    <property type="match status" value="1"/>
</dbReference>
<evidence type="ECO:0000256" key="3">
    <source>
        <dbReference type="ARBA" id="ARBA00022679"/>
    </source>
</evidence>
<evidence type="ECO:0000256" key="4">
    <source>
        <dbReference type="ARBA" id="ARBA00022741"/>
    </source>
</evidence>
<accession>A0A9P3HG03</accession>
<keyword evidence="4 9" id="KW-0547">Nucleotide-binding</keyword>
<feature type="compositionally biased region" description="Low complexity" evidence="10">
    <location>
        <begin position="408"/>
        <end position="463"/>
    </location>
</feature>
<feature type="binding site" evidence="9">
    <location>
        <position position="125"/>
    </location>
    <ligand>
        <name>ATP</name>
        <dbReference type="ChEBI" id="CHEBI:30616"/>
    </ligand>
</feature>
<dbReference type="AlphaFoldDB" id="A0A9P3HG03"/>
<evidence type="ECO:0000256" key="2">
    <source>
        <dbReference type="ARBA" id="ARBA00022527"/>
    </source>
</evidence>
<dbReference type="GO" id="GO:0005524">
    <property type="term" value="F:ATP binding"/>
    <property type="evidence" value="ECO:0007669"/>
    <property type="project" value="UniProtKB-UniRule"/>
</dbReference>
<keyword evidence="3" id="KW-0808">Transferase</keyword>
<reference evidence="13" key="2">
    <citation type="journal article" date="2022" name="Microbiol. Resour. Announc.">
        <title>Whole-Genome Sequence of Entomortierella parvispora E1425, a Mucoromycotan Fungus Associated with Burkholderiaceae-Related Endosymbiotic Bacteria.</title>
        <authorList>
            <person name="Herlambang A."/>
            <person name="Guo Y."/>
            <person name="Takashima Y."/>
            <person name="Narisawa K."/>
            <person name="Ohta H."/>
            <person name="Nishizawa T."/>
        </authorList>
    </citation>
    <scope>NUCLEOTIDE SEQUENCE</scope>
    <source>
        <strain evidence="13">E1425</strain>
    </source>
</reference>
<dbReference type="Gene3D" id="1.10.510.10">
    <property type="entry name" value="Transferase(Phosphotransferase) domain 1"/>
    <property type="match status" value="1"/>
</dbReference>
<feature type="region of interest" description="Disordered" evidence="10">
    <location>
        <begin position="1"/>
        <end position="71"/>
    </location>
</feature>
<dbReference type="PROSITE" id="PS51285">
    <property type="entry name" value="AGC_KINASE_CTER"/>
    <property type="match status" value="1"/>
</dbReference>
<dbReference type="PROSITE" id="PS50011">
    <property type="entry name" value="PROTEIN_KINASE_DOM"/>
    <property type="match status" value="1"/>
</dbReference>
<gene>
    <name evidence="13" type="ORF">EMPS_08362</name>
</gene>
<dbReference type="InterPro" id="IPR008271">
    <property type="entry name" value="Ser/Thr_kinase_AS"/>
</dbReference>
<feature type="region of interest" description="Disordered" evidence="10">
    <location>
        <begin position="507"/>
        <end position="539"/>
    </location>
</feature>
<dbReference type="SMART" id="SM00220">
    <property type="entry name" value="S_TKc"/>
    <property type="match status" value="1"/>
</dbReference>
<dbReference type="InterPro" id="IPR017441">
    <property type="entry name" value="Protein_kinase_ATP_BS"/>
</dbReference>
<dbReference type="GO" id="GO:0005829">
    <property type="term" value="C:cytosol"/>
    <property type="evidence" value="ECO:0007669"/>
    <property type="project" value="TreeGrafter"/>
</dbReference>
<keyword evidence="2" id="KW-0723">Serine/threonine-protein kinase</keyword>
<organism evidence="13 14">
    <name type="scientific">Entomortierella parvispora</name>
    <dbReference type="NCBI Taxonomy" id="205924"/>
    <lineage>
        <taxon>Eukaryota</taxon>
        <taxon>Fungi</taxon>
        <taxon>Fungi incertae sedis</taxon>
        <taxon>Mucoromycota</taxon>
        <taxon>Mortierellomycotina</taxon>
        <taxon>Mortierellomycetes</taxon>
        <taxon>Mortierellales</taxon>
        <taxon>Mortierellaceae</taxon>
        <taxon>Entomortierella</taxon>
    </lineage>
</organism>
<keyword evidence="14" id="KW-1185">Reference proteome</keyword>
<evidence type="ECO:0000313" key="14">
    <source>
        <dbReference type="Proteomes" id="UP000827284"/>
    </source>
</evidence>
<dbReference type="FunFam" id="3.30.200.20:FF:000005">
    <property type="entry name" value="cAMP-dependent protein kinase catalytic subunit"/>
    <property type="match status" value="1"/>
</dbReference>
<dbReference type="SMART" id="SM00133">
    <property type="entry name" value="S_TK_X"/>
    <property type="match status" value="1"/>
</dbReference>
<dbReference type="GO" id="GO:0004691">
    <property type="term" value="F:cAMP-dependent protein kinase activity"/>
    <property type="evidence" value="ECO:0007669"/>
    <property type="project" value="UniProtKB-EC"/>
</dbReference>
<feature type="domain" description="AGC-kinase C-terminal" evidence="12">
    <location>
        <begin position="351"/>
        <end position="441"/>
    </location>
</feature>
<evidence type="ECO:0000256" key="8">
    <source>
        <dbReference type="ARBA" id="ARBA00047454"/>
    </source>
</evidence>
<name>A0A9P3HG03_9FUNG</name>
<sequence length="539" mass="62260">MSNGHGNFEPGGMAMASASPMDEATLRSEQYQEHQLRLQEKYRLQHQHQMDQAQTSTHPHDPSPNDQPYYTSQGQLIYPLKSPCYDAQPQYGLSDFELMETLGTGTFGRVYLSKFRHDHSYYAMKVLKKTEVVRLKQVEHINSEKQILSQVHFPFIVNLFTTFQDERNLYMLLEYVIGGELFSHLRKAGRFTNDMTRFYAAEIVLAIEYLHSRDIIYRDLKPENLLLDSSGHVKITDFGFAKRVEDRTWTLCGTPEYLAPEIIQSKGHGKAVDWWALGILIFEMLAGYPPFFDDNPFGIYEKILAGRIYFPPHFDSTAKDLIKKLLTADRTKRLGNLKDGSDDIKNHKWFRGVDWQGLLDKTVAAPIVPPYVHPGDTGNFEKYPEIGHQNSIPQEDQRPTPIPQPWPQEQVHTYQQSQQQHQTSPLQPYQQQMQQQEQQQQTQGPQEYLYQHHSQQHHSLPGQLSSLSFERKFSKRVRMDTEGPEYFSGFDGAVGGPSHEMQMVDDSSASFRAPDPKRHRRDWNAEFDQDGTSGPMEMT</sequence>
<dbReference type="GO" id="GO:0005952">
    <property type="term" value="C:cAMP-dependent protein kinase complex"/>
    <property type="evidence" value="ECO:0007669"/>
    <property type="project" value="TreeGrafter"/>
</dbReference>
<dbReference type="Proteomes" id="UP000827284">
    <property type="component" value="Unassembled WGS sequence"/>
</dbReference>
<dbReference type="EC" id="2.7.11.11" evidence="1"/>